<feature type="transmembrane region" description="Helical" evidence="1">
    <location>
        <begin position="183"/>
        <end position="204"/>
    </location>
</feature>
<dbReference type="OrthoDB" id="3890746at2759"/>
<comment type="caution">
    <text evidence="2">The sequence shown here is derived from an EMBL/GenBank/DDBJ whole genome shotgun (WGS) entry which is preliminary data.</text>
</comment>
<accession>A0A218YW47</accession>
<sequence>MSPTSSPPATKPALRSTCTEIEPARTAGRQQPGTGAARLVESAGLGLTVLALASAVVIVGTAGDSLGVYHQTTLGPEFPLALWPRDFDLRPTVALVTGGTITLLSSAASLLAAKIASIRPVAAGVAVLAPAISLVAALIGTSFFYGVDASATDASLQSWSCQWSSIAMDVPPHWSTLCAESKIALYLTVMLVPLQLFVLGTRAWGRLAAQKQKPGGQPEQKGSPARS</sequence>
<organism evidence="2 3">
    <name type="scientific">Diplocarpon coronariae</name>
    <dbReference type="NCBI Taxonomy" id="2795749"/>
    <lineage>
        <taxon>Eukaryota</taxon>
        <taxon>Fungi</taxon>
        <taxon>Dikarya</taxon>
        <taxon>Ascomycota</taxon>
        <taxon>Pezizomycotina</taxon>
        <taxon>Leotiomycetes</taxon>
        <taxon>Helotiales</taxon>
        <taxon>Drepanopezizaceae</taxon>
        <taxon>Diplocarpon</taxon>
    </lineage>
</organism>
<dbReference type="EMBL" id="MZNU01000380">
    <property type="protein sequence ID" value="OWO98731.1"/>
    <property type="molecule type" value="Genomic_DNA"/>
</dbReference>
<keyword evidence="1" id="KW-1133">Transmembrane helix</keyword>
<feature type="transmembrane region" description="Helical" evidence="1">
    <location>
        <begin position="89"/>
        <end position="113"/>
    </location>
</feature>
<feature type="transmembrane region" description="Helical" evidence="1">
    <location>
        <begin position="45"/>
        <end position="69"/>
    </location>
</feature>
<evidence type="ECO:0000313" key="3">
    <source>
        <dbReference type="Proteomes" id="UP000242519"/>
    </source>
</evidence>
<keyword evidence="3" id="KW-1185">Reference proteome</keyword>
<proteinExistence type="predicted"/>
<keyword evidence="1" id="KW-0472">Membrane</keyword>
<dbReference type="AlphaFoldDB" id="A0A218YW47"/>
<dbReference type="InParanoid" id="A0A218YW47"/>
<feature type="transmembrane region" description="Helical" evidence="1">
    <location>
        <begin position="125"/>
        <end position="147"/>
    </location>
</feature>
<evidence type="ECO:0000256" key="1">
    <source>
        <dbReference type="SAM" id="Phobius"/>
    </source>
</evidence>
<gene>
    <name evidence="2" type="ORF">B2J93_8483</name>
</gene>
<name>A0A218YW47_9HELO</name>
<keyword evidence="1" id="KW-0812">Transmembrane</keyword>
<protein>
    <submittedName>
        <fullName evidence="2">Uncharacterized protein</fullName>
    </submittedName>
</protein>
<reference evidence="2 3" key="1">
    <citation type="submission" date="2017-04" db="EMBL/GenBank/DDBJ databases">
        <title>Draft genome sequence of Marssonina coronaria NL1: causal agent of apple blotch.</title>
        <authorList>
            <person name="Cheng Q."/>
        </authorList>
    </citation>
    <scope>NUCLEOTIDE SEQUENCE [LARGE SCALE GENOMIC DNA]</scope>
    <source>
        <strain evidence="2 3">NL1</strain>
    </source>
</reference>
<evidence type="ECO:0000313" key="2">
    <source>
        <dbReference type="EMBL" id="OWO98731.1"/>
    </source>
</evidence>
<dbReference type="Proteomes" id="UP000242519">
    <property type="component" value="Unassembled WGS sequence"/>
</dbReference>